<dbReference type="PANTHER" id="PTHR43244">
    <property type="match status" value="1"/>
</dbReference>
<keyword evidence="4" id="KW-1185">Reference proteome</keyword>
<evidence type="ECO:0000259" key="2">
    <source>
        <dbReference type="Pfam" id="PF00296"/>
    </source>
</evidence>
<keyword evidence="1" id="KW-0560">Oxidoreductase</keyword>
<dbReference type="InterPro" id="IPR011251">
    <property type="entry name" value="Luciferase-like_dom"/>
</dbReference>
<dbReference type="GO" id="GO:0016705">
    <property type="term" value="F:oxidoreductase activity, acting on paired donors, with incorporation or reduction of molecular oxygen"/>
    <property type="evidence" value="ECO:0007669"/>
    <property type="project" value="InterPro"/>
</dbReference>
<name>A0A931CFR7_9ACTN</name>
<dbReference type="EMBL" id="JADQTO010000014">
    <property type="protein sequence ID" value="MBG0565293.1"/>
    <property type="molecule type" value="Genomic_DNA"/>
</dbReference>
<dbReference type="Proteomes" id="UP000598146">
    <property type="component" value="Unassembled WGS sequence"/>
</dbReference>
<organism evidence="3 4">
    <name type="scientific">Actinoplanes aureus</name>
    <dbReference type="NCBI Taxonomy" id="2792083"/>
    <lineage>
        <taxon>Bacteria</taxon>
        <taxon>Bacillati</taxon>
        <taxon>Actinomycetota</taxon>
        <taxon>Actinomycetes</taxon>
        <taxon>Micromonosporales</taxon>
        <taxon>Micromonosporaceae</taxon>
        <taxon>Actinoplanes</taxon>
    </lineage>
</organism>
<evidence type="ECO:0000313" key="4">
    <source>
        <dbReference type="Proteomes" id="UP000598146"/>
    </source>
</evidence>
<dbReference type="InterPro" id="IPR050564">
    <property type="entry name" value="F420-G6PD/mer"/>
</dbReference>
<proteinExistence type="predicted"/>
<comment type="caution">
    <text evidence="3">The sequence shown here is derived from an EMBL/GenBank/DDBJ whole genome shotgun (WGS) entry which is preliminary data.</text>
</comment>
<reference evidence="3" key="1">
    <citation type="submission" date="2020-11" db="EMBL/GenBank/DDBJ databases">
        <title>Isolation and identification of active actinomycetes.</title>
        <authorList>
            <person name="Sun X."/>
        </authorList>
    </citation>
    <scope>NUCLEOTIDE SEQUENCE</scope>
    <source>
        <strain evidence="3">NEAU-A11</strain>
    </source>
</reference>
<gene>
    <name evidence="3" type="ORF">I4J89_27945</name>
</gene>
<dbReference type="AlphaFoldDB" id="A0A931CFR7"/>
<evidence type="ECO:0000256" key="1">
    <source>
        <dbReference type="ARBA" id="ARBA00023002"/>
    </source>
</evidence>
<dbReference type="PANTHER" id="PTHR43244:SF1">
    <property type="entry name" value="5,10-METHYLENETETRAHYDROMETHANOPTERIN REDUCTASE"/>
    <property type="match status" value="1"/>
</dbReference>
<protein>
    <submittedName>
        <fullName evidence="3">LLM class flavin-dependent oxidoreductase</fullName>
    </submittedName>
</protein>
<dbReference type="Gene3D" id="3.20.20.30">
    <property type="entry name" value="Luciferase-like domain"/>
    <property type="match status" value="1"/>
</dbReference>
<dbReference type="InterPro" id="IPR036661">
    <property type="entry name" value="Luciferase-like_sf"/>
</dbReference>
<accession>A0A931CFR7</accession>
<feature type="domain" description="Luciferase-like" evidence="2">
    <location>
        <begin position="12"/>
        <end position="228"/>
    </location>
</feature>
<sequence>MPRIGVMFDRDISPEELPGFAKALDEAGADDLWVVEDLGWNGGVSAAAIALATTSRLRVGIGIAPAPLRSPALYAMEIATLARVYPGRVVAGLGHGVAEWMRQVGVAPKSALAMLEESVTAVRRLLRGETVTVDGREVHLDGIRLVHPPEVVPPVVTGVVRPRSLELSGRAADGTILVEGLSPAKIIEAIGHIRRGGATDEHEVIGFAFLHIDDDPERAARTSREALTGQAGFLGVQPEEVFALVGPASEVPAKVRTLTEAGVSTVVLRPFGPDPLGQVRAALTALGR</sequence>
<dbReference type="SUPFAM" id="SSF51679">
    <property type="entry name" value="Bacterial luciferase-like"/>
    <property type="match status" value="1"/>
</dbReference>
<dbReference type="Pfam" id="PF00296">
    <property type="entry name" value="Bac_luciferase"/>
    <property type="match status" value="1"/>
</dbReference>
<dbReference type="RefSeq" id="WP_196417060.1">
    <property type="nucleotide sequence ID" value="NZ_JADQTO010000014.1"/>
</dbReference>
<evidence type="ECO:0000313" key="3">
    <source>
        <dbReference type="EMBL" id="MBG0565293.1"/>
    </source>
</evidence>